<dbReference type="WBParaSite" id="SRDH1_40970.1">
    <property type="protein sequence ID" value="SRDH1_40970.1"/>
    <property type="gene ID" value="SRDH1_40970"/>
</dbReference>
<dbReference type="SUPFAM" id="SSF52058">
    <property type="entry name" value="L domain-like"/>
    <property type="match status" value="1"/>
</dbReference>
<reference evidence="6" key="2">
    <citation type="submission" date="2023-11" db="UniProtKB">
        <authorList>
            <consortium name="WormBaseParasite"/>
        </authorList>
    </citation>
    <scope>IDENTIFICATION</scope>
</reference>
<dbReference type="InterPro" id="IPR000795">
    <property type="entry name" value="T_Tr_GTP-bd_dom"/>
</dbReference>
<dbReference type="InterPro" id="IPR027417">
    <property type="entry name" value="P-loop_NTPase"/>
</dbReference>
<evidence type="ECO:0000256" key="2">
    <source>
        <dbReference type="ARBA" id="ARBA00022737"/>
    </source>
</evidence>
<keyword evidence="1" id="KW-0433">Leucine-rich repeat</keyword>
<dbReference type="InterPro" id="IPR032675">
    <property type="entry name" value="LRR_dom_sf"/>
</dbReference>
<dbReference type="InterPro" id="IPR001611">
    <property type="entry name" value="Leu-rich_rpt"/>
</dbReference>
<dbReference type="GO" id="GO:0003924">
    <property type="term" value="F:GTPase activity"/>
    <property type="evidence" value="ECO:0007669"/>
    <property type="project" value="InterPro"/>
</dbReference>
<evidence type="ECO:0000256" key="3">
    <source>
        <dbReference type="SAM" id="MobiDB-lite"/>
    </source>
</evidence>
<dbReference type="Proteomes" id="UP000050792">
    <property type="component" value="Unassembled WGS sequence"/>
</dbReference>
<feature type="compositionally biased region" description="Polar residues" evidence="3">
    <location>
        <begin position="972"/>
        <end position="981"/>
    </location>
</feature>
<feature type="region of interest" description="Disordered" evidence="3">
    <location>
        <begin position="1146"/>
        <end position="1178"/>
    </location>
</feature>
<dbReference type="Gene3D" id="3.40.50.300">
    <property type="entry name" value="P-loop containing nucleotide triphosphate hydrolases"/>
    <property type="match status" value="1"/>
</dbReference>
<dbReference type="InterPro" id="IPR025875">
    <property type="entry name" value="Leu-rich_rpt_4"/>
</dbReference>
<dbReference type="Gene3D" id="3.80.10.10">
    <property type="entry name" value="Ribonuclease Inhibitor"/>
    <property type="match status" value="1"/>
</dbReference>
<evidence type="ECO:0000313" key="6">
    <source>
        <dbReference type="WBParaSite" id="SRDH1_40970.1"/>
    </source>
</evidence>
<evidence type="ECO:0000256" key="1">
    <source>
        <dbReference type="ARBA" id="ARBA00022614"/>
    </source>
</evidence>
<accession>A0AA85F8Z7</accession>
<dbReference type="Pfam" id="PF12799">
    <property type="entry name" value="LRR_4"/>
    <property type="match status" value="1"/>
</dbReference>
<name>A0AA85F8Z7_9TREM</name>
<dbReference type="GO" id="GO:0005525">
    <property type="term" value="F:GTP binding"/>
    <property type="evidence" value="ECO:0007669"/>
    <property type="project" value="InterPro"/>
</dbReference>
<dbReference type="Pfam" id="PF00009">
    <property type="entry name" value="GTP_EFTU"/>
    <property type="match status" value="1"/>
</dbReference>
<dbReference type="PANTHER" id="PTHR24366">
    <property type="entry name" value="IG(IMMUNOGLOBULIN) AND LRR(LEUCINE RICH REPEAT) DOMAINS"/>
    <property type="match status" value="1"/>
</dbReference>
<protein>
    <submittedName>
        <fullName evidence="6">Tr-type G domain-containing protein</fullName>
    </submittedName>
</protein>
<feature type="domain" description="Tr-type G" evidence="4">
    <location>
        <begin position="417"/>
        <end position="613"/>
    </location>
</feature>
<dbReference type="PROSITE" id="PS51450">
    <property type="entry name" value="LRR"/>
    <property type="match status" value="2"/>
</dbReference>
<dbReference type="PANTHER" id="PTHR24366:SF96">
    <property type="entry name" value="LEUCINE RICH REPEAT CONTAINING 53"/>
    <property type="match status" value="1"/>
</dbReference>
<proteinExistence type="predicted"/>
<evidence type="ECO:0000313" key="5">
    <source>
        <dbReference type="Proteomes" id="UP000050792"/>
    </source>
</evidence>
<dbReference type="SMART" id="SM00369">
    <property type="entry name" value="LRR_TYP"/>
    <property type="match status" value="5"/>
</dbReference>
<dbReference type="InterPro" id="IPR003591">
    <property type="entry name" value="Leu-rich_rpt_typical-subtyp"/>
</dbReference>
<dbReference type="SMART" id="SM00365">
    <property type="entry name" value="LRR_SD22"/>
    <property type="match status" value="3"/>
</dbReference>
<dbReference type="SUPFAM" id="SSF52540">
    <property type="entry name" value="P-loop containing nucleoside triphosphate hydrolases"/>
    <property type="match status" value="1"/>
</dbReference>
<sequence>MIQLLPTHNLSKELFTDIDPYQDNNFSSILFIRPNGNKHYLPVKYPNTILKWYENILIHLEKNKLLQWTLITISDYEECIGLKLIQWNNELMTLLKHIAPMLQQIDLSYLRLNEIPIDLLLRFSTRLFSLNLSYNQIEMNIFHELKSVYLWYKKQKHTENTIKQDVCCWIQTINEIYLDHNKLEDQFPYELSNYLVGLRRLYIHNNGITSLKGLNGLTQLQVLRADFNKITSLHDHFFTLKKIEYLYLSHNCITQPISGIRLKYLNHLKVIDLSYNGLFFLPTVIFSLPCLQILKLDHNNISNLPTLRSNSRISKEPIQLIDLSYNQINAISDGLLRITKQLDLSKNKLRTFPASLLKIIANIAQLKKIKPSEIIKVDLNDNPIIWPPYNIIECGIDSMIHYFQESRTELQSYYGIKITLLGDINCGKSSLAMSIVDKQNRMTENLEETTYGIESYTIQYDAIELIPKLYTDSEENNNNNNNETILKKQTTRPTTITLWDCSGHINYIPLISFFTSLSTIFIIVVDITKLDPTISIDNNNNNSNNNNNNIKNSKNYFYQTIGIWLDLILYRLNYLKIIVIVTKCDLIQSKIELNERINQLYKQIINYIKIKKFWFKNQIEHIESSINITQSITYYYEQLNNIYNTLYTFIYPNINQISLYNNNNNENIINFNQLYYSIFDLAIKTPTYIPFCLKPLPNIWLDIELYLNDIKYSYNTHFNNNNEMNINTTILLKSSFCHIIQNKFNLNLHNLKQLLTYLNNTGKILILDSYIPLNNNNHNNNNEDNSLNDPITLSSSFLIRPNPKFYIIIDPNLFIESFKYLLNPNLYYIIDYIKNKKINFSEKFYLSKIFLKNFIKNFKKIKKSDSINSLINYCNELKYGTGILSAYLWITLVEYNNLYIIKNNIEIGKSYVEILWRWLELAYPVPEPDLFKNFDTQINVSLDELNSSTWKFKYFPSPREIALSCGIISSTESLSQSPDNQSDTEDSANSDTLQSPTNDQIQSLLCPERLPALCFPCLIPTSFCSPTDEMSNDLWKTACETGPRPIIFVYRFSYGLPQELFDKATVRLNWPELFKFRYTAHWKTGVQMFNSVNRIVLRFLLIKSDNEDSLIKFEFRALPVTTTNSDDNEIRIENNDTAANIDEENNERSTLDENTTFNAGKSLKASNDKHQKHKQKPKWHKWPVSEENLWNLMLPILKEFDSILLAYKGLCCKRVMECPKCNELTLAGEWLTPSEVQTVKYRKCPACAHRIPSCLIAPPETGFQYKRKIKSEKKSRKCNKSRK</sequence>
<keyword evidence="2" id="KW-0677">Repeat</keyword>
<feature type="region of interest" description="Disordered" evidence="3">
    <location>
        <begin position="972"/>
        <end position="996"/>
    </location>
</feature>
<reference evidence="5" key="1">
    <citation type="submission" date="2022-06" db="EMBL/GenBank/DDBJ databases">
        <authorList>
            <person name="Berger JAMES D."/>
            <person name="Berger JAMES D."/>
        </authorList>
    </citation>
    <scope>NUCLEOTIDE SEQUENCE [LARGE SCALE GENOMIC DNA]</scope>
</reference>
<evidence type="ECO:0000259" key="4">
    <source>
        <dbReference type="Pfam" id="PF00009"/>
    </source>
</evidence>
<organism evidence="5 6">
    <name type="scientific">Schistosoma rodhaini</name>
    <dbReference type="NCBI Taxonomy" id="6188"/>
    <lineage>
        <taxon>Eukaryota</taxon>
        <taxon>Metazoa</taxon>
        <taxon>Spiralia</taxon>
        <taxon>Lophotrochozoa</taxon>
        <taxon>Platyhelminthes</taxon>
        <taxon>Trematoda</taxon>
        <taxon>Digenea</taxon>
        <taxon>Strigeidida</taxon>
        <taxon>Schistosomatoidea</taxon>
        <taxon>Schistosomatidae</taxon>
        <taxon>Schistosoma</taxon>
    </lineage>
</organism>
<dbReference type="GO" id="GO:0009966">
    <property type="term" value="P:regulation of signal transduction"/>
    <property type="evidence" value="ECO:0007669"/>
    <property type="project" value="UniProtKB-ARBA"/>
</dbReference>
<keyword evidence="5" id="KW-1185">Reference proteome</keyword>